<name>A0A6A7ZV80_RHIML</name>
<reference evidence="1" key="1">
    <citation type="journal article" date="2013" name="Genome Biol.">
        <title>Comparative genomics of the core and accessory genomes of 48 Sinorhizobium strains comprising five genospecies.</title>
        <authorList>
            <person name="Sugawara M."/>
            <person name="Epstein B."/>
            <person name="Badgley B.D."/>
            <person name="Unno T."/>
            <person name="Xu L."/>
            <person name="Reese J."/>
            <person name="Gyaneshwar P."/>
            <person name="Denny R."/>
            <person name="Mudge J."/>
            <person name="Bharti A.K."/>
            <person name="Farmer A.D."/>
            <person name="May G.D."/>
            <person name="Woodward J.E."/>
            <person name="Medigue C."/>
            <person name="Vallenet D."/>
            <person name="Lajus A."/>
            <person name="Rouy Z."/>
            <person name="Martinez-Vaz B."/>
            <person name="Tiffin P."/>
            <person name="Young N.D."/>
            <person name="Sadowsky M.J."/>
        </authorList>
    </citation>
    <scope>NUCLEOTIDE SEQUENCE</scope>
    <source>
        <strain evidence="1">M30</strain>
    </source>
</reference>
<evidence type="ECO:0000313" key="1">
    <source>
        <dbReference type="EMBL" id="MQW06594.1"/>
    </source>
</evidence>
<organism evidence="1">
    <name type="scientific">Rhizobium meliloti</name>
    <name type="common">Ensifer meliloti</name>
    <name type="synonym">Sinorhizobium meliloti</name>
    <dbReference type="NCBI Taxonomy" id="382"/>
    <lineage>
        <taxon>Bacteria</taxon>
        <taxon>Pseudomonadati</taxon>
        <taxon>Pseudomonadota</taxon>
        <taxon>Alphaproteobacteria</taxon>
        <taxon>Hyphomicrobiales</taxon>
        <taxon>Rhizobiaceae</taxon>
        <taxon>Sinorhizobium/Ensifer group</taxon>
        <taxon>Sinorhizobium</taxon>
    </lineage>
</organism>
<proteinExistence type="predicted"/>
<sequence length="175" mass="20105">MTVHQTQFERQAHHYAAVRARLMGEPKRVMLRVETAHVDRAPVKPVRLKATTRDQQNEFIKHRCQQLKVCCKTITAERLSPRVKTIRDQILMEVKERWPNAHARRLGELFNRKANSIRDVLASLKPKSPTRPITPEAVETMRQLRSEGMNFAKIGEAVGITPNAARYHLGKRGEA</sequence>
<dbReference type="AlphaFoldDB" id="A0A6A7ZV80"/>
<comment type="caution">
    <text evidence="1">The sequence shown here is derived from an EMBL/GenBank/DDBJ whole genome shotgun (WGS) entry which is preliminary data.</text>
</comment>
<gene>
    <name evidence="1" type="ORF">GHK45_23570</name>
</gene>
<dbReference type="EMBL" id="WISP01000172">
    <property type="protein sequence ID" value="MQW06594.1"/>
    <property type="molecule type" value="Genomic_DNA"/>
</dbReference>
<accession>A0A6A7ZV80</accession>
<protein>
    <submittedName>
        <fullName evidence="1">Uncharacterized protein</fullName>
    </submittedName>
</protein>